<dbReference type="SUPFAM" id="SSF51735">
    <property type="entry name" value="NAD(P)-binding Rossmann-fold domains"/>
    <property type="match status" value="1"/>
</dbReference>
<evidence type="ECO:0000313" key="8">
    <source>
        <dbReference type="EMBL" id="KAF9788206.1"/>
    </source>
</evidence>
<dbReference type="InterPro" id="IPR011032">
    <property type="entry name" value="GroES-like_sf"/>
</dbReference>
<dbReference type="SUPFAM" id="SSF50129">
    <property type="entry name" value="GroES-like"/>
    <property type="match status" value="1"/>
</dbReference>
<evidence type="ECO:0000313" key="9">
    <source>
        <dbReference type="Proteomes" id="UP000736335"/>
    </source>
</evidence>
<comment type="caution">
    <text evidence="8">The sequence shown here is derived from an EMBL/GenBank/DDBJ whole genome shotgun (WGS) entry which is preliminary data.</text>
</comment>
<dbReference type="Pfam" id="PF08240">
    <property type="entry name" value="ADH_N"/>
    <property type="match status" value="1"/>
</dbReference>
<evidence type="ECO:0000256" key="4">
    <source>
        <dbReference type="ARBA" id="ARBA00022833"/>
    </source>
</evidence>
<dbReference type="GO" id="GO:0005737">
    <property type="term" value="C:cytoplasm"/>
    <property type="evidence" value="ECO:0007669"/>
    <property type="project" value="TreeGrafter"/>
</dbReference>
<dbReference type="GO" id="GO:0004022">
    <property type="term" value="F:alcohol dehydrogenase (NAD+) activity"/>
    <property type="evidence" value="ECO:0007669"/>
    <property type="project" value="TreeGrafter"/>
</dbReference>
<dbReference type="AlphaFoldDB" id="A0A9P6HKR9"/>
<evidence type="ECO:0000259" key="7">
    <source>
        <dbReference type="SMART" id="SM00829"/>
    </source>
</evidence>
<evidence type="ECO:0000256" key="1">
    <source>
        <dbReference type="ARBA" id="ARBA00001947"/>
    </source>
</evidence>
<dbReference type="InterPro" id="IPR002328">
    <property type="entry name" value="ADH_Zn_CS"/>
</dbReference>
<dbReference type="PANTHER" id="PTHR42940">
    <property type="entry name" value="ALCOHOL DEHYDROGENASE 1-RELATED"/>
    <property type="match status" value="1"/>
</dbReference>
<evidence type="ECO:0000256" key="6">
    <source>
        <dbReference type="RuleBase" id="RU361277"/>
    </source>
</evidence>
<dbReference type="InterPro" id="IPR036291">
    <property type="entry name" value="NAD(P)-bd_dom_sf"/>
</dbReference>
<dbReference type="Proteomes" id="UP000736335">
    <property type="component" value="Unassembled WGS sequence"/>
</dbReference>
<dbReference type="SMART" id="SM00829">
    <property type="entry name" value="PKS_ER"/>
    <property type="match status" value="1"/>
</dbReference>
<comment type="cofactor">
    <cofactor evidence="1 6">
        <name>Zn(2+)</name>
        <dbReference type="ChEBI" id="CHEBI:29105"/>
    </cofactor>
</comment>
<name>A0A9P6HKR9_9AGAM</name>
<dbReference type="GO" id="GO:0008270">
    <property type="term" value="F:zinc ion binding"/>
    <property type="evidence" value="ECO:0007669"/>
    <property type="project" value="InterPro"/>
</dbReference>
<sequence length="423" mass="44966">MHSNLATVLPVFRGFEPYLHEWRPLEGRFIFKSPWRPHLSAGHQHLHLYLSYSLPFSITPSPISTMASQTQPTNGEMVAFRFIPQATGGASVARQVIPIPAPGPDECLVKILAAGVCHSDCSILDADFQKGMFAMPNPFVLGHEGAGVVVSVGSDVTDFEPGSYVALLGTNACYTKSCGACLHGLDNACLNHPYLGFGGDGFFASHVSVSTRNLVEIPADQETVKPSVAAISTDAVLTPYHSLVSCAKLTPDQTVLVIGAGGLGLNAIQIAKNVIGVKTVVVTDVRDVSVKAALAVGADYACKPEELDDLIKEHSFVFDTVVDVVGNAETFGSSLQRVRIGGLIQVIGLSVREIPLPLVAVAMKNVTIKMSAWGTKSELKEVLSAVAAGKVKPQVEERSLEECMEVLQDLATGKLKSRVALIP</sequence>
<dbReference type="OrthoDB" id="1879366at2759"/>
<gene>
    <name evidence="8" type="ORF">BJ322DRAFT_614718</name>
</gene>
<dbReference type="InterPro" id="IPR013154">
    <property type="entry name" value="ADH-like_N"/>
</dbReference>
<comment type="similarity">
    <text evidence="2 6">Belongs to the zinc-containing alcohol dehydrogenase family.</text>
</comment>
<dbReference type="PROSITE" id="PS00059">
    <property type="entry name" value="ADH_ZINC"/>
    <property type="match status" value="1"/>
</dbReference>
<dbReference type="CDD" id="cd08254">
    <property type="entry name" value="hydroxyacyl_CoA_DH"/>
    <property type="match status" value="1"/>
</dbReference>
<keyword evidence="9" id="KW-1185">Reference proteome</keyword>
<dbReference type="Gene3D" id="3.40.50.720">
    <property type="entry name" value="NAD(P)-binding Rossmann-like Domain"/>
    <property type="match status" value="1"/>
</dbReference>
<reference evidence="8" key="2">
    <citation type="submission" date="2020-11" db="EMBL/GenBank/DDBJ databases">
        <authorList>
            <consortium name="DOE Joint Genome Institute"/>
            <person name="Kuo A."/>
            <person name="Miyauchi S."/>
            <person name="Kiss E."/>
            <person name="Drula E."/>
            <person name="Kohler A."/>
            <person name="Sanchez-Garcia M."/>
            <person name="Andreopoulos B."/>
            <person name="Barry K.W."/>
            <person name="Bonito G."/>
            <person name="Buee M."/>
            <person name="Carver A."/>
            <person name="Chen C."/>
            <person name="Cichocki N."/>
            <person name="Clum A."/>
            <person name="Culley D."/>
            <person name="Crous P.W."/>
            <person name="Fauchery L."/>
            <person name="Girlanda M."/>
            <person name="Hayes R."/>
            <person name="Keri Z."/>
            <person name="Labutti K."/>
            <person name="Lipzen A."/>
            <person name="Lombard V."/>
            <person name="Magnuson J."/>
            <person name="Maillard F."/>
            <person name="Morin E."/>
            <person name="Murat C."/>
            <person name="Nolan M."/>
            <person name="Ohm R."/>
            <person name="Pangilinan J."/>
            <person name="Pereira M."/>
            <person name="Perotto S."/>
            <person name="Peter M."/>
            <person name="Riley R."/>
            <person name="Sitrit Y."/>
            <person name="Stielow B."/>
            <person name="Szollosi G."/>
            <person name="Zifcakova L."/>
            <person name="Stursova M."/>
            <person name="Spatafora J.W."/>
            <person name="Tedersoo L."/>
            <person name="Vaario L.-M."/>
            <person name="Yamada A."/>
            <person name="Yan M."/>
            <person name="Wang P."/>
            <person name="Xu J."/>
            <person name="Bruns T."/>
            <person name="Baldrian P."/>
            <person name="Vilgalys R."/>
            <person name="Henrissat B."/>
            <person name="Grigoriev I.V."/>
            <person name="Hibbett D."/>
            <person name="Nagy L.G."/>
            <person name="Martin F.M."/>
        </authorList>
    </citation>
    <scope>NUCLEOTIDE SEQUENCE</scope>
    <source>
        <strain evidence="8">UH-Tt-Lm1</strain>
    </source>
</reference>
<protein>
    <submittedName>
        <fullName evidence="8">Alcohol dehydogenase</fullName>
    </submittedName>
</protein>
<dbReference type="Gene3D" id="3.90.180.10">
    <property type="entry name" value="Medium-chain alcohol dehydrogenases, catalytic domain"/>
    <property type="match status" value="1"/>
</dbReference>
<accession>A0A9P6HKR9</accession>
<proteinExistence type="inferred from homology"/>
<reference evidence="8" key="1">
    <citation type="journal article" date="2020" name="Nat. Commun.">
        <title>Large-scale genome sequencing of mycorrhizal fungi provides insights into the early evolution of symbiotic traits.</title>
        <authorList>
            <person name="Miyauchi S."/>
            <person name="Kiss E."/>
            <person name="Kuo A."/>
            <person name="Drula E."/>
            <person name="Kohler A."/>
            <person name="Sanchez-Garcia M."/>
            <person name="Morin E."/>
            <person name="Andreopoulos B."/>
            <person name="Barry K.W."/>
            <person name="Bonito G."/>
            <person name="Buee M."/>
            <person name="Carver A."/>
            <person name="Chen C."/>
            <person name="Cichocki N."/>
            <person name="Clum A."/>
            <person name="Culley D."/>
            <person name="Crous P.W."/>
            <person name="Fauchery L."/>
            <person name="Girlanda M."/>
            <person name="Hayes R.D."/>
            <person name="Keri Z."/>
            <person name="LaButti K."/>
            <person name="Lipzen A."/>
            <person name="Lombard V."/>
            <person name="Magnuson J."/>
            <person name="Maillard F."/>
            <person name="Murat C."/>
            <person name="Nolan M."/>
            <person name="Ohm R.A."/>
            <person name="Pangilinan J."/>
            <person name="Pereira M.F."/>
            <person name="Perotto S."/>
            <person name="Peter M."/>
            <person name="Pfister S."/>
            <person name="Riley R."/>
            <person name="Sitrit Y."/>
            <person name="Stielow J.B."/>
            <person name="Szollosi G."/>
            <person name="Zifcakova L."/>
            <person name="Stursova M."/>
            <person name="Spatafora J.W."/>
            <person name="Tedersoo L."/>
            <person name="Vaario L.M."/>
            <person name="Yamada A."/>
            <person name="Yan M."/>
            <person name="Wang P."/>
            <person name="Xu J."/>
            <person name="Bruns T."/>
            <person name="Baldrian P."/>
            <person name="Vilgalys R."/>
            <person name="Dunand C."/>
            <person name="Henrissat B."/>
            <person name="Grigoriev I.V."/>
            <person name="Hibbett D."/>
            <person name="Nagy L.G."/>
            <person name="Martin F.M."/>
        </authorList>
    </citation>
    <scope>NUCLEOTIDE SEQUENCE</scope>
    <source>
        <strain evidence="8">UH-Tt-Lm1</strain>
    </source>
</reference>
<keyword evidence="3 6" id="KW-0479">Metal-binding</keyword>
<keyword evidence="5" id="KW-0560">Oxidoreductase</keyword>
<dbReference type="Pfam" id="PF00107">
    <property type="entry name" value="ADH_zinc_N"/>
    <property type="match status" value="1"/>
</dbReference>
<keyword evidence="4 6" id="KW-0862">Zinc</keyword>
<organism evidence="8 9">
    <name type="scientific">Thelephora terrestris</name>
    <dbReference type="NCBI Taxonomy" id="56493"/>
    <lineage>
        <taxon>Eukaryota</taxon>
        <taxon>Fungi</taxon>
        <taxon>Dikarya</taxon>
        <taxon>Basidiomycota</taxon>
        <taxon>Agaricomycotina</taxon>
        <taxon>Agaricomycetes</taxon>
        <taxon>Thelephorales</taxon>
        <taxon>Thelephoraceae</taxon>
        <taxon>Thelephora</taxon>
    </lineage>
</organism>
<dbReference type="InterPro" id="IPR020843">
    <property type="entry name" value="ER"/>
</dbReference>
<dbReference type="PANTHER" id="PTHR42940:SF8">
    <property type="entry name" value="VACUOLAR PROTEIN SORTING-ASSOCIATED PROTEIN 11"/>
    <property type="match status" value="1"/>
</dbReference>
<evidence type="ECO:0000256" key="2">
    <source>
        <dbReference type="ARBA" id="ARBA00008072"/>
    </source>
</evidence>
<evidence type="ECO:0000256" key="5">
    <source>
        <dbReference type="ARBA" id="ARBA00023002"/>
    </source>
</evidence>
<dbReference type="EMBL" id="WIUZ02000004">
    <property type="protein sequence ID" value="KAF9788206.1"/>
    <property type="molecule type" value="Genomic_DNA"/>
</dbReference>
<evidence type="ECO:0000256" key="3">
    <source>
        <dbReference type="ARBA" id="ARBA00022723"/>
    </source>
</evidence>
<dbReference type="InterPro" id="IPR013149">
    <property type="entry name" value="ADH-like_C"/>
</dbReference>
<feature type="domain" description="Enoyl reductase (ER)" evidence="7">
    <location>
        <begin position="89"/>
        <end position="421"/>
    </location>
</feature>